<proteinExistence type="predicted"/>
<keyword evidence="1" id="KW-0560">Oxidoreductase</keyword>
<gene>
    <name evidence="4" type="ORF">AC482_00735</name>
</gene>
<dbReference type="PANTHER" id="PTHR11496">
    <property type="entry name" value="ALCOHOL DEHYDROGENASE"/>
    <property type="match status" value="1"/>
</dbReference>
<dbReference type="Pfam" id="PF25137">
    <property type="entry name" value="ADH_Fe_C"/>
    <property type="match status" value="1"/>
</dbReference>
<organism evidence="4 5">
    <name type="scientific">miscellaneous Crenarchaeota group-15 archaeon DG-45</name>
    <dbReference type="NCBI Taxonomy" id="1685127"/>
    <lineage>
        <taxon>Archaea</taxon>
        <taxon>Candidatus Bathyarchaeota</taxon>
        <taxon>MCG-15</taxon>
    </lineage>
</organism>
<dbReference type="Proteomes" id="UP000037210">
    <property type="component" value="Unassembled WGS sequence"/>
</dbReference>
<evidence type="ECO:0000259" key="3">
    <source>
        <dbReference type="Pfam" id="PF25137"/>
    </source>
</evidence>
<dbReference type="InterPro" id="IPR001670">
    <property type="entry name" value="ADH_Fe/GldA"/>
</dbReference>
<dbReference type="Pfam" id="PF00465">
    <property type="entry name" value="Fe-ADH"/>
    <property type="match status" value="1"/>
</dbReference>
<comment type="caution">
    <text evidence="4">The sequence shown here is derived from an EMBL/GenBank/DDBJ whole genome shotgun (WGS) entry which is preliminary data.</text>
</comment>
<feature type="domain" description="Alcohol dehydrogenase iron-type/glycerol dehydrogenase GldA" evidence="2">
    <location>
        <begin position="21"/>
        <end position="192"/>
    </location>
</feature>
<dbReference type="EMBL" id="LFWZ01000004">
    <property type="protein sequence ID" value="KON31477.1"/>
    <property type="molecule type" value="Genomic_DNA"/>
</dbReference>
<evidence type="ECO:0000256" key="1">
    <source>
        <dbReference type="ARBA" id="ARBA00023002"/>
    </source>
</evidence>
<name>A0A0M0BSD2_9ARCH</name>
<dbReference type="AlphaFoldDB" id="A0A0M0BSD2"/>
<dbReference type="GO" id="GO:0004022">
    <property type="term" value="F:alcohol dehydrogenase (NAD+) activity"/>
    <property type="evidence" value="ECO:0007669"/>
    <property type="project" value="TreeGrafter"/>
</dbReference>
<protein>
    <submittedName>
        <fullName evidence="4">Uncharacterized protein</fullName>
    </submittedName>
</protein>
<dbReference type="InterPro" id="IPR018211">
    <property type="entry name" value="ADH_Fe_CS"/>
</dbReference>
<dbReference type="FunFam" id="3.40.50.1970:FF:000003">
    <property type="entry name" value="Alcohol dehydrogenase, iron-containing"/>
    <property type="match status" value="1"/>
</dbReference>
<dbReference type="CDD" id="cd08551">
    <property type="entry name" value="Fe-ADH"/>
    <property type="match status" value="1"/>
</dbReference>
<feature type="domain" description="Fe-containing alcohol dehydrogenase-like C-terminal" evidence="3">
    <location>
        <begin position="203"/>
        <end position="406"/>
    </location>
</feature>
<dbReference type="Gene3D" id="3.40.50.1970">
    <property type="match status" value="1"/>
</dbReference>
<sequence length="413" mass="44656">MRLSSFEDNLWIARISELENPRRMLFGVDSVGRAGVEAKRLGAGRALVVSDETIERIGLLEKVLAPLGEEGLEFDIHMVPPKEPDMESARAVSEAARRRKYDAVVGVGGGSCMDSAKTAAAMATNPGDVGEYCARVEGPIRALAQETLPKVLIPTTSGTGSEASNTLVIIEGEYKTWITDNRLLADVAIVDPALALTMPPRLTAGTGMDALSHAMEALLSLKANPISDALAFEAVRLAFENLRAAYHHGADLEARWNMSMAATLGGWVIGFPWIGGPANLGHCIAEAIGSKYRIPHGVACALALPYTMEFNLPACTERLAEIADVVREDVEMPSAYDAALGSVEAVLGLMEDVELPTSLREVGFPEDDIPDLARYIVEERQRLYDLEHYNPRKLTLENTVQLLETMWEGATVG</sequence>
<evidence type="ECO:0000259" key="2">
    <source>
        <dbReference type="Pfam" id="PF00465"/>
    </source>
</evidence>
<dbReference type="SUPFAM" id="SSF56796">
    <property type="entry name" value="Dehydroquinate synthase-like"/>
    <property type="match status" value="1"/>
</dbReference>
<dbReference type="Gene3D" id="1.20.1090.10">
    <property type="entry name" value="Dehydroquinate synthase-like - alpha domain"/>
    <property type="match status" value="1"/>
</dbReference>
<dbReference type="InterPro" id="IPR056798">
    <property type="entry name" value="ADH_Fe_C"/>
</dbReference>
<dbReference type="PANTHER" id="PTHR11496:SF83">
    <property type="entry name" value="HYDROXYACID-OXOACID TRANSHYDROGENASE, MITOCHONDRIAL"/>
    <property type="match status" value="1"/>
</dbReference>
<dbReference type="InterPro" id="IPR039697">
    <property type="entry name" value="Alcohol_dehydrogenase_Fe"/>
</dbReference>
<evidence type="ECO:0000313" key="4">
    <source>
        <dbReference type="EMBL" id="KON31477.1"/>
    </source>
</evidence>
<dbReference type="GO" id="GO:0046872">
    <property type="term" value="F:metal ion binding"/>
    <property type="evidence" value="ECO:0007669"/>
    <property type="project" value="InterPro"/>
</dbReference>
<accession>A0A0M0BSD2</accession>
<reference evidence="4 5" key="1">
    <citation type="submission" date="2015-06" db="EMBL/GenBank/DDBJ databases">
        <title>New insights into the roles of widespread benthic archaea in carbon and nitrogen cycling.</title>
        <authorList>
            <person name="Lazar C.S."/>
            <person name="Baker B.J."/>
            <person name="Seitz K.W."/>
            <person name="Hyde A.S."/>
            <person name="Dick G.J."/>
            <person name="Hinrichs K.-U."/>
            <person name="Teske A.P."/>
        </authorList>
    </citation>
    <scope>NUCLEOTIDE SEQUENCE [LARGE SCALE GENOMIC DNA]</scope>
    <source>
        <strain evidence="4">DG-45</strain>
    </source>
</reference>
<dbReference type="PROSITE" id="PS00913">
    <property type="entry name" value="ADH_IRON_1"/>
    <property type="match status" value="1"/>
</dbReference>
<dbReference type="PATRIC" id="fig|1685127.3.peg.67"/>
<evidence type="ECO:0000313" key="5">
    <source>
        <dbReference type="Proteomes" id="UP000037210"/>
    </source>
</evidence>